<dbReference type="PANTHER" id="PTHR16196:SF0">
    <property type="entry name" value="PRE-MRNA-SPLICING FACTOR CWC25 HOMOLOG"/>
    <property type="match status" value="1"/>
</dbReference>
<keyword evidence="4" id="KW-0747">Spliceosome</keyword>
<feature type="compositionally biased region" description="Basic residues" evidence="9">
    <location>
        <begin position="244"/>
        <end position="261"/>
    </location>
</feature>
<dbReference type="InterPro" id="IPR019339">
    <property type="entry name" value="CIR_N_dom"/>
</dbReference>
<evidence type="ECO:0000256" key="7">
    <source>
        <dbReference type="ARBA" id="ARBA00023242"/>
    </source>
</evidence>
<dbReference type="eggNOG" id="KOG3869">
    <property type="taxonomic scope" value="Eukaryota"/>
</dbReference>
<feature type="compositionally biased region" description="Polar residues" evidence="9">
    <location>
        <begin position="304"/>
        <end position="316"/>
    </location>
</feature>
<dbReference type="OrthoDB" id="21123at2759"/>
<name>A0A067QYE2_ZOONE</name>
<keyword evidence="12" id="KW-1185">Reference proteome</keyword>
<accession>A0A067QYE2</accession>
<dbReference type="EMBL" id="KK852829">
    <property type="protein sequence ID" value="KDR15356.1"/>
    <property type="molecule type" value="Genomic_DNA"/>
</dbReference>
<feature type="coiled-coil region" evidence="8">
    <location>
        <begin position="23"/>
        <end position="50"/>
    </location>
</feature>
<organism evidence="11 12">
    <name type="scientific">Zootermopsis nevadensis</name>
    <name type="common">Dampwood termite</name>
    <dbReference type="NCBI Taxonomy" id="136037"/>
    <lineage>
        <taxon>Eukaryota</taxon>
        <taxon>Metazoa</taxon>
        <taxon>Ecdysozoa</taxon>
        <taxon>Arthropoda</taxon>
        <taxon>Hexapoda</taxon>
        <taxon>Insecta</taxon>
        <taxon>Pterygota</taxon>
        <taxon>Neoptera</taxon>
        <taxon>Polyneoptera</taxon>
        <taxon>Dictyoptera</taxon>
        <taxon>Blattodea</taxon>
        <taxon>Blattoidea</taxon>
        <taxon>Termitoidae</taxon>
        <taxon>Termopsidae</taxon>
        <taxon>Zootermopsis</taxon>
    </lineage>
</organism>
<dbReference type="FunCoup" id="A0A067QYE2">
    <property type="interactions" value="561"/>
</dbReference>
<evidence type="ECO:0000256" key="1">
    <source>
        <dbReference type="ARBA" id="ARBA00004123"/>
    </source>
</evidence>
<feature type="region of interest" description="Disordered" evidence="9">
    <location>
        <begin position="240"/>
        <end position="325"/>
    </location>
</feature>
<dbReference type="InterPro" id="IPR022209">
    <property type="entry name" value="CWC25"/>
</dbReference>
<comment type="similarity">
    <text evidence="2">Belongs to the CWC25 family.</text>
</comment>
<evidence type="ECO:0000259" key="10">
    <source>
        <dbReference type="SMART" id="SM01083"/>
    </source>
</evidence>
<keyword evidence="7" id="KW-0539">Nucleus</keyword>
<keyword evidence="3" id="KW-0507">mRNA processing</keyword>
<feature type="compositionally biased region" description="Basic and acidic residues" evidence="9">
    <location>
        <begin position="262"/>
        <end position="272"/>
    </location>
</feature>
<proteinExistence type="inferred from homology"/>
<dbReference type="STRING" id="136037.A0A067QYE2"/>
<evidence type="ECO:0000313" key="11">
    <source>
        <dbReference type="EMBL" id="KDR15356.1"/>
    </source>
</evidence>
<evidence type="ECO:0000313" key="12">
    <source>
        <dbReference type="Proteomes" id="UP000027135"/>
    </source>
</evidence>
<dbReference type="PANTHER" id="PTHR16196">
    <property type="entry name" value="CELL CYCLE CONTROL PROTEIN CWF25"/>
    <property type="match status" value="1"/>
</dbReference>
<evidence type="ECO:0000256" key="4">
    <source>
        <dbReference type="ARBA" id="ARBA00022728"/>
    </source>
</evidence>
<reference evidence="11 12" key="1">
    <citation type="journal article" date="2014" name="Nat. Commun.">
        <title>Molecular traces of alternative social organization in a termite genome.</title>
        <authorList>
            <person name="Terrapon N."/>
            <person name="Li C."/>
            <person name="Robertson H.M."/>
            <person name="Ji L."/>
            <person name="Meng X."/>
            <person name="Booth W."/>
            <person name="Chen Z."/>
            <person name="Childers C.P."/>
            <person name="Glastad K.M."/>
            <person name="Gokhale K."/>
            <person name="Gowin J."/>
            <person name="Gronenberg W."/>
            <person name="Hermansen R.A."/>
            <person name="Hu H."/>
            <person name="Hunt B.G."/>
            <person name="Huylmans A.K."/>
            <person name="Khalil S.M."/>
            <person name="Mitchell R.D."/>
            <person name="Munoz-Torres M.C."/>
            <person name="Mustard J.A."/>
            <person name="Pan H."/>
            <person name="Reese J.T."/>
            <person name="Scharf M.E."/>
            <person name="Sun F."/>
            <person name="Vogel H."/>
            <person name="Xiao J."/>
            <person name="Yang W."/>
            <person name="Yang Z."/>
            <person name="Yang Z."/>
            <person name="Zhou J."/>
            <person name="Zhu J."/>
            <person name="Brent C.S."/>
            <person name="Elsik C.G."/>
            <person name="Goodisman M.A."/>
            <person name="Liberles D.A."/>
            <person name="Roe R.M."/>
            <person name="Vargo E.L."/>
            <person name="Vilcinskas A."/>
            <person name="Wang J."/>
            <person name="Bornberg-Bauer E."/>
            <person name="Korb J."/>
            <person name="Zhang G."/>
            <person name="Liebig J."/>
        </authorList>
    </citation>
    <scope>NUCLEOTIDE SEQUENCE [LARGE SCALE GENOMIC DNA]</scope>
    <source>
        <tissue evidence="11">Whole organism</tissue>
    </source>
</reference>
<evidence type="ECO:0000256" key="2">
    <source>
        <dbReference type="ARBA" id="ARBA00006695"/>
    </source>
</evidence>
<keyword evidence="5 8" id="KW-0175">Coiled coil</keyword>
<dbReference type="GO" id="GO:0000398">
    <property type="term" value="P:mRNA splicing, via spliceosome"/>
    <property type="evidence" value="ECO:0007669"/>
    <property type="project" value="TreeGrafter"/>
</dbReference>
<dbReference type="InterPro" id="IPR051376">
    <property type="entry name" value="CWC25_splicing_factor"/>
</dbReference>
<feature type="domain" description="CBF1-interacting co-repressor CIR N-terminal" evidence="10">
    <location>
        <begin position="11"/>
        <end position="47"/>
    </location>
</feature>
<evidence type="ECO:0000256" key="3">
    <source>
        <dbReference type="ARBA" id="ARBA00022664"/>
    </source>
</evidence>
<feature type="compositionally biased region" description="Basic residues" evidence="9">
    <location>
        <begin position="174"/>
        <end position="193"/>
    </location>
</feature>
<dbReference type="AlphaFoldDB" id="A0A067QYE2"/>
<evidence type="ECO:0000256" key="6">
    <source>
        <dbReference type="ARBA" id="ARBA00023187"/>
    </source>
</evidence>
<feature type="region of interest" description="Disordered" evidence="9">
    <location>
        <begin position="350"/>
        <end position="378"/>
    </location>
</feature>
<evidence type="ECO:0000256" key="9">
    <source>
        <dbReference type="SAM" id="MobiDB-lite"/>
    </source>
</evidence>
<dbReference type="OMA" id="NAMSENF"/>
<comment type="subcellular location">
    <subcellularLocation>
        <location evidence="1">Nucleus</location>
    </subcellularLocation>
</comment>
<gene>
    <name evidence="11" type="ORF">L798_10835</name>
</gene>
<evidence type="ECO:0000256" key="5">
    <source>
        <dbReference type="ARBA" id="ARBA00023054"/>
    </source>
</evidence>
<keyword evidence="6" id="KW-0508">mRNA splicing</keyword>
<dbReference type="GO" id="GO:0005684">
    <property type="term" value="C:U2-type spliceosomal complex"/>
    <property type="evidence" value="ECO:0007669"/>
    <property type="project" value="TreeGrafter"/>
</dbReference>
<evidence type="ECO:0000256" key="8">
    <source>
        <dbReference type="SAM" id="Coils"/>
    </source>
</evidence>
<feature type="region of interest" description="Disordered" evidence="9">
    <location>
        <begin position="170"/>
        <end position="202"/>
    </location>
</feature>
<sequence>MGGGNLNLKKSWHPSTMRNMEKVWKAEQKHDQEKKRIAELQREIREEKAREDIQKYAQDKGVVEKKDNMKLDWMYKGPGGMVDREEYLLGRAIDKSFEQMQHAEKASTSRNTIELDCLPSSIFSVGEQVDMARKLQEDPLYIIKKIEIESQSQILKNPVKLKQLQELVKEEKSKKTKKHKKDNRKKSERKKNRHDSDSHEDAGKDLDALLAAKYMKLKEKLSDNDIAKLKRSLNESADTDARYRNKAGNKQKAVSYRKRKHESGSSEEDKNDCQPTRMYGLQRTGSRGHSDRINHHHHHHQILGIQQTGVSSQAQSAPPKKVWVKHERQKLGNNEIEQRRQEMMDNARWREKEREKNIASYKAQDEKEKKQNKEYKGDFLRKQLSYAASQGSIEGRIKANINNIQRSGREMNKNFARR</sequence>
<dbReference type="SMART" id="SM01083">
    <property type="entry name" value="Cir_N"/>
    <property type="match status" value="1"/>
</dbReference>
<protein>
    <submittedName>
        <fullName evidence="11">Coiled-coil domain-containing protein 49</fullName>
    </submittedName>
</protein>
<dbReference type="Pfam" id="PF12542">
    <property type="entry name" value="CWC25"/>
    <property type="match status" value="1"/>
</dbReference>
<dbReference type="InParanoid" id="A0A067QYE2"/>
<dbReference type="Proteomes" id="UP000027135">
    <property type="component" value="Unassembled WGS sequence"/>
</dbReference>
<dbReference type="Pfam" id="PF10197">
    <property type="entry name" value="Cir_N"/>
    <property type="match status" value="1"/>
</dbReference>